<dbReference type="InterPro" id="IPR051834">
    <property type="entry name" value="RING_finger_E3_ligase"/>
</dbReference>
<dbReference type="GO" id="GO:0006511">
    <property type="term" value="P:ubiquitin-dependent protein catabolic process"/>
    <property type="evidence" value="ECO:0007669"/>
    <property type="project" value="TreeGrafter"/>
</dbReference>
<keyword evidence="8" id="KW-0325">Glycoprotein</keyword>
<keyword evidence="15" id="KW-1185">Reference proteome</keyword>
<dbReference type="GO" id="GO:0005737">
    <property type="term" value="C:cytoplasm"/>
    <property type="evidence" value="ECO:0007669"/>
    <property type="project" value="UniProtKB-ARBA"/>
</dbReference>
<dbReference type="OrthoDB" id="8062037at2759"/>
<dbReference type="SUPFAM" id="SSF57850">
    <property type="entry name" value="RING/U-box"/>
    <property type="match status" value="1"/>
</dbReference>
<evidence type="ECO:0000256" key="3">
    <source>
        <dbReference type="ARBA" id="ARBA00022729"/>
    </source>
</evidence>
<dbReference type="Gene3D" id="3.30.40.10">
    <property type="entry name" value="Zinc/RING finger domain, C3HC4 (zinc finger)"/>
    <property type="match status" value="1"/>
</dbReference>
<evidence type="ECO:0000256" key="7">
    <source>
        <dbReference type="ARBA" id="ARBA00023136"/>
    </source>
</evidence>
<feature type="region of interest" description="Disordered" evidence="11">
    <location>
        <begin position="399"/>
        <end position="497"/>
    </location>
</feature>
<organism evidence="14 15">
    <name type="scientific">Opisthorchis felineus</name>
    <dbReference type="NCBI Taxonomy" id="147828"/>
    <lineage>
        <taxon>Eukaryota</taxon>
        <taxon>Metazoa</taxon>
        <taxon>Spiralia</taxon>
        <taxon>Lophotrochozoa</taxon>
        <taxon>Platyhelminthes</taxon>
        <taxon>Trematoda</taxon>
        <taxon>Digenea</taxon>
        <taxon>Opisthorchiida</taxon>
        <taxon>Opisthorchiata</taxon>
        <taxon>Opisthorchiidae</taxon>
        <taxon>Opisthorchis</taxon>
    </lineage>
</organism>
<evidence type="ECO:0000256" key="10">
    <source>
        <dbReference type="PROSITE-ProRule" id="PRU00175"/>
    </source>
</evidence>
<keyword evidence="6 12" id="KW-1133">Transmembrane helix</keyword>
<evidence type="ECO:0000256" key="6">
    <source>
        <dbReference type="ARBA" id="ARBA00022989"/>
    </source>
</evidence>
<dbReference type="PANTHER" id="PTHR45931">
    <property type="entry name" value="SI:CH211-59O9.10"/>
    <property type="match status" value="1"/>
</dbReference>
<sequence length="497" mass="55174">MIDRNHIISIYFLLCVHWDTLTATILMRHLGRNESVAEFQDDEAQFGRRIDPDAPIMGRIYASDPLEGCVNKVPLPENASKYALPFVCLLKRGNCTFEEKITAAERGGYVAAIVFNHLSDDIFPMSSKTGFPVNIPAVMIGRSDGRIILERFVSPPDAYIVEIYANHKTDITWYVVPVLSVLGLFLLGVLCMCAFRWHDQRRRRLRRCLTSRQLKRLPSTKFIKGQTPDGKCVICLEDYEDGDRLRTLPCEHVYHTRCIDPWLLKGRRVCPICKRPVFERRQQNQSFLARLRSGVGTSAVDAEDGGDDHLLSESESETETSPVTFEQQPRSTGSYGTFQSADTVQVPVRHSSTEATPLLIPGSSEGPVRTHSPALSIHSAACLDVNGDHPVSVNTEVTSFTNSLPCSPSSKRRNSKNTVNSLSAHKPQHSAGASRRFSSNDQAPEFTSPTQSSQSSSSSHASKSKKTRDRNSRTSTGSHREVTVVVHHTLGPENADA</sequence>
<dbReference type="Proteomes" id="UP000308267">
    <property type="component" value="Unassembled WGS sequence"/>
</dbReference>
<dbReference type="GO" id="GO:0008270">
    <property type="term" value="F:zinc ion binding"/>
    <property type="evidence" value="ECO:0007669"/>
    <property type="project" value="UniProtKB-KW"/>
</dbReference>
<keyword evidence="4 10" id="KW-0863">Zinc-finger</keyword>
<dbReference type="CDD" id="cd16665">
    <property type="entry name" value="RING-H2_RNF13-like"/>
    <property type="match status" value="1"/>
</dbReference>
<dbReference type="STRING" id="147828.A0A4S2MB54"/>
<evidence type="ECO:0000256" key="11">
    <source>
        <dbReference type="SAM" id="MobiDB-lite"/>
    </source>
</evidence>
<dbReference type="PANTHER" id="PTHR45931:SF20">
    <property type="entry name" value="RING-TYPE E3 UBIQUITIN TRANSFERASE"/>
    <property type="match status" value="1"/>
</dbReference>
<evidence type="ECO:0000256" key="9">
    <source>
        <dbReference type="ARBA" id="ARBA00046288"/>
    </source>
</evidence>
<comment type="subcellular location">
    <subcellularLocation>
        <location evidence="9">Endomembrane system</location>
        <topology evidence="9">Single-pass type I membrane protein</topology>
    </subcellularLocation>
</comment>
<dbReference type="CDD" id="cd02123">
    <property type="entry name" value="PA_C_RZF_like"/>
    <property type="match status" value="1"/>
</dbReference>
<dbReference type="Pfam" id="PF02225">
    <property type="entry name" value="PA"/>
    <property type="match status" value="1"/>
</dbReference>
<proteinExistence type="predicted"/>
<evidence type="ECO:0000256" key="4">
    <source>
        <dbReference type="ARBA" id="ARBA00022771"/>
    </source>
</evidence>
<keyword evidence="7 12" id="KW-0472">Membrane</keyword>
<dbReference type="InterPro" id="IPR046450">
    <property type="entry name" value="PA_dom_sf"/>
</dbReference>
<dbReference type="Gene3D" id="3.50.30.30">
    <property type="match status" value="1"/>
</dbReference>
<dbReference type="SMART" id="SM00184">
    <property type="entry name" value="RING"/>
    <property type="match status" value="1"/>
</dbReference>
<dbReference type="InterPro" id="IPR044744">
    <property type="entry name" value="ZNRF4/RNF13/RNF167_PA"/>
</dbReference>
<evidence type="ECO:0000313" key="15">
    <source>
        <dbReference type="Proteomes" id="UP000308267"/>
    </source>
</evidence>
<accession>A0A4S2MB54</accession>
<feature type="compositionally biased region" description="Polar residues" evidence="11">
    <location>
        <begin position="322"/>
        <end position="337"/>
    </location>
</feature>
<keyword evidence="2" id="KW-0479">Metal-binding</keyword>
<dbReference type="AlphaFoldDB" id="A0A4S2MB54"/>
<keyword evidence="1 12" id="KW-0812">Transmembrane</keyword>
<feature type="domain" description="RING-type" evidence="13">
    <location>
        <begin position="232"/>
        <end position="274"/>
    </location>
</feature>
<dbReference type="InterPro" id="IPR001841">
    <property type="entry name" value="Znf_RING"/>
</dbReference>
<reference evidence="14 15" key="1">
    <citation type="journal article" date="2019" name="BMC Genomics">
        <title>New insights from Opisthorchis felineus genome: update on genomics of the epidemiologically important liver flukes.</title>
        <authorList>
            <person name="Ershov N.I."/>
            <person name="Mordvinov V.A."/>
            <person name="Prokhortchouk E.B."/>
            <person name="Pakharukova M.Y."/>
            <person name="Gunbin K.V."/>
            <person name="Ustyantsev K."/>
            <person name="Genaev M.A."/>
            <person name="Blinov A.G."/>
            <person name="Mazur A."/>
            <person name="Boulygina E."/>
            <person name="Tsygankova S."/>
            <person name="Khrameeva E."/>
            <person name="Chekanov N."/>
            <person name="Fan G."/>
            <person name="Xiao A."/>
            <person name="Zhang H."/>
            <person name="Xu X."/>
            <person name="Yang H."/>
            <person name="Solovyev V."/>
            <person name="Lee S.M."/>
            <person name="Liu X."/>
            <person name="Afonnikov D.A."/>
            <person name="Skryabin K.G."/>
        </authorList>
    </citation>
    <scope>NUCLEOTIDE SEQUENCE [LARGE SCALE GENOMIC DNA]</scope>
    <source>
        <strain evidence="14">AK-0245</strain>
        <tissue evidence="14">Whole organism</tissue>
    </source>
</reference>
<keyword evidence="5" id="KW-0862">Zinc</keyword>
<dbReference type="InterPro" id="IPR013083">
    <property type="entry name" value="Znf_RING/FYVE/PHD"/>
</dbReference>
<dbReference type="GO" id="GO:0012505">
    <property type="term" value="C:endomembrane system"/>
    <property type="evidence" value="ECO:0007669"/>
    <property type="project" value="UniProtKB-SubCell"/>
</dbReference>
<dbReference type="PROSITE" id="PS50089">
    <property type="entry name" value="ZF_RING_2"/>
    <property type="match status" value="1"/>
</dbReference>
<dbReference type="SUPFAM" id="SSF52025">
    <property type="entry name" value="PA domain"/>
    <property type="match status" value="1"/>
</dbReference>
<evidence type="ECO:0000256" key="8">
    <source>
        <dbReference type="ARBA" id="ARBA00023180"/>
    </source>
</evidence>
<evidence type="ECO:0000313" key="14">
    <source>
        <dbReference type="EMBL" id="TGZ72079.1"/>
    </source>
</evidence>
<comment type="caution">
    <text evidence="14">The sequence shown here is derived from an EMBL/GenBank/DDBJ whole genome shotgun (WGS) entry which is preliminary data.</text>
</comment>
<gene>
    <name evidence="14" type="ORF">CRM22_002300</name>
</gene>
<evidence type="ECO:0000256" key="2">
    <source>
        <dbReference type="ARBA" id="ARBA00022723"/>
    </source>
</evidence>
<dbReference type="GO" id="GO:0061630">
    <property type="term" value="F:ubiquitin protein ligase activity"/>
    <property type="evidence" value="ECO:0007669"/>
    <property type="project" value="TreeGrafter"/>
</dbReference>
<name>A0A4S2MB54_OPIFE</name>
<evidence type="ECO:0000256" key="1">
    <source>
        <dbReference type="ARBA" id="ARBA00022692"/>
    </source>
</evidence>
<evidence type="ECO:0000256" key="5">
    <source>
        <dbReference type="ARBA" id="ARBA00022833"/>
    </source>
</evidence>
<evidence type="ECO:0000256" key="12">
    <source>
        <dbReference type="SAM" id="Phobius"/>
    </source>
</evidence>
<feature type="transmembrane region" description="Helical" evidence="12">
    <location>
        <begin position="171"/>
        <end position="197"/>
    </location>
</feature>
<feature type="compositionally biased region" description="Polar residues" evidence="11">
    <location>
        <begin position="399"/>
        <end position="409"/>
    </location>
</feature>
<dbReference type="InterPro" id="IPR003137">
    <property type="entry name" value="PA_domain"/>
</dbReference>
<feature type="compositionally biased region" description="Low complexity" evidence="11">
    <location>
        <begin position="447"/>
        <end position="461"/>
    </location>
</feature>
<evidence type="ECO:0000259" key="13">
    <source>
        <dbReference type="PROSITE" id="PS50089"/>
    </source>
</evidence>
<feature type="region of interest" description="Disordered" evidence="11">
    <location>
        <begin position="298"/>
        <end position="337"/>
    </location>
</feature>
<dbReference type="GO" id="GO:0005634">
    <property type="term" value="C:nucleus"/>
    <property type="evidence" value="ECO:0007669"/>
    <property type="project" value="TreeGrafter"/>
</dbReference>
<protein>
    <recommendedName>
        <fullName evidence="13">RING-type domain-containing protein</fullName>
    </recommendedName>
</protein>
<dbReference type="FunFam" id="3.30.40.10:FF:000388">
    <property type="entry name" value="Putative RING zinc finger domain superfamily protein"/>
    <property type="match status" value="1"/>
</dbReference>
<keyword evidence="3" id="KW-0732">Signal</keyword>
<dbReference type="EMBL" id="SJOL01004053">
    <property type="protein sequence ID" value="TGZ72079.1"/>
    <property type="molecule type" value="Genomic_DNA"/>
</dbReference>
<dbReference type="Pfam" id="PF13639">
    <property type="entry name" value="zf-RING_2"/>
    <property type="match status" value="1"/>
</dbReference>